<keyword evidence="10" id="KW-1185">Reference proteome</keyword>
<dbReference type="InterPro" id="IPR035990">
    <property type="entry name" value="TIM_sf"/>
</dbReference>
<dbReference type="EMBL" id="VJVV01000001">
    <property type="protein sequence ID" value="TRO83982.1"/>
    <property type="molecule type" value="Genomic_DNA"/>
</dbReference>
<feature type="binding site" evidence="7">
    <location>
        <begin position="234"/>
        <end position="235"/>
    </location>
    <ligand>
        <name>substrate</name>
    </ligand>
</feature>
<dbReference type="UniPathway" id="UPA00138"/>
<reference evidence="9 10" key="1">
    <citation type="submission" date="2019-07" db="EMBL/GenBank/DDBJ databases">
        <title>Insights of Desulfuromonas acetexigens electromicrobiology.</title>
        <authorList>
            <person name="Katuri K."/>
            <person name="Sapireddy V."/>
            <person name="Shaw D.R."/>
            <person name="Saikaly P."/>
        </authorList>
    </citation>
    <scope>NUCLEOTIDE SEQUENCE [LARGE SCALE GENOMIC DNA]</scope>
    <source>
        <strain evidence="9 10">2873</strain>
    </source>
</reference>
<evidence type="ECO:0000256" key="3">
    <source>
        <dbReference type="ARBA" id="ARBA00022432"/>
    </source>
</evidence>
<comment type="catalytic activity">
    <reaction evidence="7 8">
        <text>D-glyceraldehyde 3-phosphate = dihydroxyacetone phosphate</text>
        <dbReference type="Rhea" id="RHEA:18585"/>
        <dbReference type="ChEBI" id="CHEBI:57642"/>
        <dbReference type="ChEBI" id="CHEBI:59776"/>
        <dbReference type="EC" id="5.3.1.1"/>
    </reaction>
</comment>
<dbReference type="InterPro" id="IPR013785">
    <property type="entry name" value="Aldolase_TIM"/>
</dbReference>
<dbReference type="AlphaFoldDB" id="A0A550JLA0"/>
<dbReference type="InterPro" id="IPR022896">
    <property type="entry name" value="TrioseP_Isoase_bac/euk"/>
</dbReference>
<dbReference type="Gene3D" id="3.20.20.70">
    <property type="entry name" value="Aldolase class I"/>
    <property type="match status" value="1"/>
</dbReference>
<dbReference type="InterPro" id="IPR000652">
    <property type="entry name" value="Triosephosphate_isomerase"/>
</dbReference>
<gene>
    <name evidence="7" type="primary">tpiA</name>
    <name evidence="9" type="ORF">FL622_02030</name>
</gene>
<dbReference type="CDD" id="cd00311">
    <property type="entry name" value="TIM"/>
    <property type="match status" value="1"/>
</dbReference>
<dbReference type="GO" id="GO:0006094">
    <property type="term" value="P:gluconeogenesis"/>
    <property type="evidence" value="ECO:0007669"/>
    <property type="project" value="UniProtKB-UniRule"/>
</dbReference>
<evidence type="ECO:0000256" key="7">
    <source>
        <dbReference type="HAMAP-Rule" id="MF_00147"/>
    </source>
</evidence>
<comment type="subcellular location">
    <subcellularLocation>
        <location evidence="7 8">Cytoplasm</location>
    </subcellularLocation>
</comment>
<evidence type="ECO:0000256" key="1">
    <source>
        <dbReference type="ARBA" id="ARBA00004680"/>
    </source>
</evidence>
<comment type="function">
    <text evidence="7">Involved in the gluconeogenesis. Catalyzes stereospecifically the conversion of dihydroxyacetone phosphate (DHAP) to D-glyceraldehyde-3-phosphate (G3P).</text>
</comment>
<keyword evidence="5 7" id="KW-0324">Glycolysis</keyword>
<feature type="binding site" evidence="7">
    <location>
        <position position="213"/>
    </location>
    <ligand>
        <name>substrate</name>
    </ligand>
</feature>
<dbReference type="PANTHER" id="PTHR21139">
    <property type="entry name" value="TRIOSEPHOSPHATE ISOMERASE"/>
    <property type="match status" value="1"/>
</dbReference>
<evidence type="ECO:0000256" key="8">
    <source>
        <dbReference type="RuleBase" id="RU363013"/>
    </source>
</evidence>
<dbReference type="OrthoDB" id="9809429at2"/>
<evidence type="ECO:0000313" key="9">
    <source>
        <dbReference type="EMBL" id="TRO83982.1"/>
    </source>
</evidence>
<dbReference type="GO" id="GO:0019563">
    <property type="term" value="P:glycerol catabolic process"/>
    <property type="evidence" value="ECO:0007669"/>
    <property type="project" value="TreeGrafter"/>
</dbReference>
<evidence type="ECO:0000256" key="6">
    <source>
        <dbReference type="ARBA" id="ARBA00023235"/>
    </source>
</evidence>
<comment type="pathway">
    <text evidence="1 7 8">Carbohydrate degradation; glycolysis; D-glyceraldehyde 3-phosphate from glycerone phosphate: step 1/1.</text>
</comment>
<keyword evidence="6 7" id="KW-0413">Isomerase</keyword>
<dbReference type="GO" id="GO:0004807">
    <property type="term" value="F:triose-phosphate isomerase activity"/>
    <property type="evidence" value="ECO:0007669"/>
    <property type="project" value="UniProtKB-UniRule"/>
</dbReference>
<protein>
    <recommendedName>
        <fullName evidence="7 8">Triosephosphate isomerase</fullName>
        <shortName evidence="7">TIM</shortName>
        <shortName evidence="7">TPI</shortName>
        <ecNumber evidence="7 8">5.3.1.1</ecNumber>
    </recommendedName>
    <alternativeName>
        <fullName evidence="7">Triose-phosphate isomerase</fullName>
    </alternativeName>
</protein>
<dbReference type="EC" id="5.3.1.1" evidence="7 8"/>
<dbReference type="PANTHER" id="PTHR21139:SF42">
    <property type="entry name" value="TRIOSEPHOSPHATE ISOMERASE"/>
    <property type="match status" value="1"/>
</dbReference>
<keyword evidence="3 7" id="KW-0312">Gluconeogenesis</keyword>
<dbReference type="NCBIfam" id="TIGR00419">
    <property type="entry name" value="tim"/>
    <property type="match status" value="1"/>
</dbReference>
<feature type="binding site" evidence="7">
    <location>
        <position position="173"/>
    </location>
    <ligand>
        <name>substrate</name>
    </ligand>
</feature>
<evidence type="ECO:0000256" key="4">
    <source>
        <dbReference type="ARBA" id="ARBA00022490"/>
    </source>
</evidence>
<sequence length="255" mass="27437">MRKPMIAGNWKLHKTIGEALDLASALKQETAEIDDIDIVIAPVFTSLAKVAEQLVGSNIALAGQNCHPAASGAFTGEVSPALLRDAGCRYCIVGHSERRQLFGETDAFINEKVRSLLAAGLDVIFCIGETLEEREGDQMYEVLATQVREGLRDITAAQMSQVVVAYEPVWAIGTGKTASNLQAEEAHAFVRGLLRGLYSEEVAESTRILYGGSVKPDNVDGLMAQMDVDGALVGGASLKADDFLRIIRFRRSPSA</sequence>
<feature type="active site" description="Electrophile" evidence="7">
    <location>
        <position position="95"/>
    </location>
</feature>
<evidence type="ECO:0000313" key="10">
    <source>
        <dbReference type="Proteomes" id="UP000317155"/>
    </source>
</evidence>
<organism evidence="9 10">
    <name type="scientific">Trichloromonas acetexigens</name>
    <dbReference type="NCBI Taxonomy" id="38815"/>
    <lineage>
        <taxon>Bacteria</taxon>
        <taxon>Pseudomonadati</taxon>
        <taxon>Thermodesulfobacteriota</taxon>
        <taxon>Desulfuromonadia</taxon>
        <taxon>Desulfuromonadales</taxon>
        <taxon>Trichloromonadaceae</taxon>
        <taxon>Trichloromonas</taxon>
    </lineage>
</organism>
<name>A0A550JLA0_9BACT</name>
<proteinExistence type="inferred from homology"/>
<accession>A0A550JLA0</accession>
<dbReference type="InterPro" id="IPR020861">
    <property type="entry name" value="Triosephosphate_isomerase_AS"/>
</dbReference>
<comment type="caution">
    <text evidence="9">The sequence shown here is derived from an EMBL/GenBank/DDBJ whole genome shotgun (WGS) entry which is preliminary data.</text>
</comment>
<comment type="similarity">
    <text evidence="2 7 8">Belongs to the triosephosphate isomerase family.</text>
</comment>
<comment type="pathway">
    <text evidence="7 8">Carbohydrate biosynthesis; gluconeogenesis.</text>
</comment>
<dbReference type="HAMAP" id="MF_00147_B">
    <property type="entry name" value="TIM_B"/>
    <property type="match status" value="1"/>
</dbReference>
<dbReference type="GO" id="GO:0005829">
    <property type="term" value="C:cytosol"/>
    <property type="evidence" value="ECO:0007669"/>
    <property type="project" value="TreeGrafter"/>
</dbReference>
<evidence type="ECO:0000256" key="5">
    <source>
        <dbReference type="ARBA" id="ARBA00023152"/>
    </source>
</evidence>
<dbReference type="GO" id="GO:0046166">
    <property type="term" value="P:glyceraldehyde-3-phosphate biosynthetic process"/>
    <property type="evidence" value="ECO:0007669"/>
    <property type="project" value="TreeGrafter"/>
</dbReference>
<comment type="subunit">
    <text evidence="7 8">Homodimer.</text>
</comment>
<dbReference type="Proteomes" id="UP000317155">
    <property type="component" value="Unassembled WGS sequence"/>
</dbReference>
<dbReference type="GO" id="GO:0006096">
    <property type="term" value="P:glycolytic process"/>
    <property type="evidence" value="ECO:0007669"/>
    <property type="project" value="UniProtKB-UniRule"/>
</dbReference>
<dbReference type="Pfam" id="PF00121">
    <property type="entry name" value="TIM"/>
    <property type="match status" value="1"/>
</dbReference>
<dbReference type="SUPFAM" id="SSF51351">
    <property type="entry name" value="Triosephosphate isomerase (TIM)"/>
    <property type="match status" value="1"/>
</dbReference>
<keyword evidence="4 7" id="KW-0963">Cytoplasm</keyword>
<evidence type="ECO:0000256" key="2">
    <source>
        <dbReference type="ARBA" id="ARBA00007422"/>
    </source>
</evidence>
<feature type="binding site" evidence="7">
    <location>
        <begin position="9"/>
        <end position="11"/>
    </location>
    <ligand>
        <name>substrate</name>
    </ligand>
</feature>
<dbReference type="UniPathway" id="UPA00109">
    <property type="reaction ID" value="UER00189"/>
</dbReference>
<dbReference type="RefSeq" id="WP_092052981.1">
    <property type="nucleotide sequence ID" value="NZ_FOJJ01000001.1"/>
</dbReference>
<dbReference type="FunFam" id="3.20.20.70:FF:000016">
    <property type="entry name" value="Triosephosphate isomerase"/>
    <property type="match status" value="1"/>
</dbReference>
<feature type="active site" description="Proton acceptor" evidence="7">
    <location>
        <position position="167"/>
    </location>
</feature>
<dbReference type="PROSITE" id="PS51440">
    <property type="entry name" value="TIM_2"/>
    <property type="match status" value="1"/>
</dbReference>
<dbReference type="PROSITE" id="PS00171">
    <property type="entry name" value="TIM_1"/>
    <property type="match status" value="1"/>
</dbReference>